<keyword evidence="2" id="KW-1185">Reference proteome</keyword>
<reference evidence="1" key="1">
    <citation type="submission" date="2020-08" db="EMBL/GenBank/DDBJ databases">
        <title>Genome public.</title>
        <authorList>
            <person name="Liu C."/>
            <person name="Sun Q."/>
        </authorList>
    </citation>
    <scope>NUCLEOTIDE SEQUENCE</scope>
    <source>
        <strain evidence="1">BX8</strain>
    </source>
</reference>
<evidence type="ECO:0000313" key="2">
    <source>
        <dbReference type="Proteomes" id="UP000659630"/>
    </source>
</evidence>
<protein>
    <recommendedName>
        <fullName evidence="3">Rhamnan synthesis protein F</fullName>
    </recommendedName>
</protein>
<dbReference type="Proteomes" id="UP000659630">
    <property type="component" value="Unassembled WGS sequence"/>
</dbReference>
<dbReference type="Pfam" id="PF05045">
    <property type="entry name" value="RgpF"/>
    <property type="match status" value="1"/>
</dbReference>
<name>A0A923I6A3_9FIRM</name>
<evidence type="ECO:0008006" key="3">
    <source>
        <dbReference type="Google" id="ProtNLM"/>
    </source>
</evidence>
<evidence type="ECO:0000313" key="1">
    <source>
        <dbReference type="EMBL" id="MBC5580594.1"/>
    </source>
</evidence>
<proteinExistence type="predicted"/>
<gene>
    <name evidence="1" type="ORF">H8S23_03660</name>
</gene>
<dbReference type="RefSeq" id="WP_186886936.1">
    <property type="nucleotide sequence ID" value="NZ_JACONZ010000001.1"/>
</dbReference>
<dbReference type="EMBL" id="JACONZ010000001">
    <property type="protein sequence ID" value="MBC5580594.1"/>
    <property type="molecule type" value="Genomic_DNA"/>
</dbReference>
<organism evidence="1 2">
    <name type="scientific">Anaerofilum hominis</name>
    <dbReference type="NCBI Taxonomy" id="2763016"/>
    <lineage>
        <taxon>Bacteria</taxon>
        <taxon>Bacillati</taxon>
        <taxon>Bacillota</taxon>
        <taxon>Clostridia</taxon>
        <taxon>Eubacteriales</taxon>
        <taxon>Oscillospiraceae</taxon>
        <taxon>Anaerofilum</taxon>
    </lineage>
</organism>
<comment type="caution">
    <text evidence="1">The sequence shown here is derived from an EMBL/GenBank/DDBJ whole genome shotgun (WGS) entry which is preliminary data.</text>
</comment>
<accession>A0A923I6A3</accession>
<dbReference type="AlphaFoldDB" id="A0A923I6A3"/>
<dbReference type="InterPro" id="IPR007739">
    <property type="entry name" value="RgpF"/>
</dbReference>
<sequence length="630" mass="71659">MKLLSKPDRVGIFAFYDADGIVDDYIPILVGAVREHCAYLLCVVNGELTAEGRQKLAAVSDEILCRPNEGLDVTGYKEGLFHLEERARGADEVLFFNQTVFGPLYPLEEMFSAMGARDLDFWGMTRHKGLQADLTGTMWEKVEYGYIPPHIQSYFFAVRSSLLQSPEFWKYWRGLPPIHDYVEAVSFHEVKFTKYFENLGFCGEPYLDCSEWEPYMDYPLMGIPVEMVKEKRAPLVKRKSFFAARTSILGIPFGGESWELYLYLNKLKTYRTEYILQNVTRTVSCAEYTAALAPTFCPRPGTAEQGRTALVLWLSDPMIFPYAAAAARSLPAGGQIFCLVTDGVLKAALEDFLPQAKVLIEEKNGFFRLFRDLWQEIKAYQYCCYLPLVPTFLPDSLQDMSLVHSNFRALGDISADLKMLREVPGISVLSPIPEGLGNAFFNTLSVKTLSPLVEILKEAEIGKQCLGEELLRLPGSAFFAETKTLELLSGLPWEKISSLKTELPAEEFLLPLAAQSCSKLCGFCASWADVTREYWNAREYAMRFARIFKTPSKQKPDLIEYRMRGIKDFYDERRYQMTLEQAFKAKLGFKQKLWIIVQLLLSPQAFERLQRLLHGGKLPPAPPHPQDPLD</sequence>